<comment type="caution">
    <text evidence="5">The sequence shown here is derived from an EMBL/GenBank/DDBJ whole genome shotgun (WGS) entry which is preliminary data.</text>
</comment>
<evidence type="ECO:0000256" key="3">
    <source>
        <dbReference type="PROSITE-ProRule" id="PRU01106"/>
    </source>
</evidence>
<protein>
    <submittedName>
        <fullName evidence="5">Acyl-CoA hydrolase</fullName>
    </submittedName>
</protein>
<dbReference type="InterPro" id="IPR033120">
    <property type="entry name" value="HOTDOG_ACOT"/>
</dbReference>
<evidence type="ECO:0000259" key="4">
    <source>
        <dbReference type="PROSITE" id="PS51770"/>
    </source>
</evidence>
<evidence type="ECO:0000256" key="2">
    <source>
        <dbReference type="ARBA" id="ARBA00022801"/>
    </source>
</evidence>
<gene>
    <name evidence="5" type="ORF">ARC20_11870</name>
</gene>
<evidence type="ECO:0000256" key="1">
    <source>
        <dbReference type="ARBA" id="ARBA00010458"/>
    </source>
</evidence>
<dbReference type="PANTHER" id="PTHR11049:SF16">
    <property type="entry name" value="PROTEIN VDLD"/>
    <property type="match status" value="1"/>
</dbReference>
<feature type="domain" description="HotDog ACOT-type" evidence="4">
    <location>
        <begin position="4"/>
        <end position="116"/>
    </location>
</feature>
<keyword evidence="6" id="KW-1185">Reference proteome</keyword>
<dbReference type="OrthoDB" id="9809430at2"/>
<comment type="similarity">
    <text evidence="1">Belongs to the acyl coenzyme A hydrolase family.</text>
</comment>
<dbReference type="InterPro" id="IPR029069">
    <property type="entry name" value="HotDog_dom_sf"/>
</dbReference>
<proteinExistence type="inferred from homology"/>
<dbReference type="Gene3D" id="3.10.129.10">
    <property type="entry name" value="Hotdog Thioesterase"/>
    <property type="match status" value="1"/>
</dbReference>
<dbReference type="Pfam" id="PF03061">
    <property type="entry name" value="4HBT"/>
    <property type="match status" value="1"/>
</dbReference>
<dbReference type="GO" id="GO:0052816">
    <property type="term" value="F:long-chain fatty acyl-CoA hydrolase activity"/>
    <property type="evidence" value="ECO:0007669"/>
    <property type="project" value="TreeGrafter"/>
</dbReference>
<keyword evidence="2 3" id="KW-0378">Hydrolase</keyword>
<dbReference type="PANTHER" id="PTHR11049">
    <property type="entry name" value="ACYL COENZYME A THIOESTER HYDROLASE"/>
    <property type="match status" value="1"/>
</dbReference>
<dbReference type="AlphaFoldDB" id="A0A0R0A818"/>
<evidence type="ECO:0000313" key="5">
    <source>
        <dbReference type="EMBL" id="KRG41119.1"/>
    </source>
</evidence>
<sequence length="160" mass="17445">MSGEQRELNFRFLAEPNDVNFGGKVHGGVVMKWIDQAGFAAASGWSSRYCVTVAVGGIRFVAPILIGDVVTVSAKLVYTGRTSMHFALDVRARSPTGGASRLCTHCIIVFVAMGDDHATPVEVPSWRPDTEQDQRLAEYALKVMELSKGIEDTIAQYQHS</sequence>
<dbReference type="PROSITE" id="PS51770">
    <property type="entry name" value="HOTDOG_ACOT"/>
    <property type="match status" value="1"/>
</dbReference>
<dbReference type="SUPFAM" id="SSF54637">
    <property type="entry name" value="Thioesterase/thiol ester dehydrase-isomerase"/>
    <property type="match status" value="1"/>
</dbReference>
<organism evidence="5 6">
    <name type="scientific">Stenotrophomonas panacihumi</name>
    <dbReference type="NCBI Taxonomy" id="676599"/>
    <lineage>
        <taxon>Bacteria</taxon>
        <taxon>Pseudomonadati</taxon>
        <taxon>Pseudomonadota</taxon>
        <taxon>Gammaproteobacteria</taxon>
        <taxon>Lysobacterales</taxon>
        <taxon>Lysobacteraceae</taxon>
        <taxon>Stenotrophomonas</taxon>
    </lineage>
</organism>
<dbReference type="RefSeq" id="WP_057647273.1">
    <property type="nucleotide sequence ID" value="NZ_LLXU01000091.1"/>
</dbReference>
<name>A0A0R0A818_9GAMM</name>
<reference evidence="5 6" key="1">
    <citation type="submission" date="2015-10" db="EMBL/GenBank/DDBJ databases">
        <title>Genome sequencing and analysis of members of genus Stenotrophomonas.</title>
        <authorList>
            <person name="Patil P.P."/>
            <person name="Midha S."/>
            <person name="Patil P.B."/>
        </authorList>
    </citation>
    <scope>NUCLEOTIDE SEQUENCE [LARGE SCALE GENOMIC DNA]</scope>
    <source>
        <strain evidence="5 6">JCM 16536</strain>
    </source>
</reference>
<dbReference type="EMBL" id="LLXU01000091">
    <property type="protein sequence ID" value="KRG41119.1"/>
    <property type="molecule type" value="Genomic_DNA"/>
</dbReference>
<dbReference type="GO" id="GO:0005829">
    <property type="term" value="C:cytosol"/>
    <property type="evidence" value="ECO:0007669"/>
    <property type="project" value="TreeGrafter"/>
</dbReference>
<evidence type="ECO:0000313" key="6">
    <source>
        <dbReference type="Proteomes" id="UP000051802"/>
    </source>
</evidence>
<dbReference type="GO" id="GO:0006637">
    <property type="term" value="P:acyl-CoA metabolic process"/>
    <property type="evidence" value="ECO:0007669"/>
    <property type="project" value="TreeGrafter"/>
</dbReference>
<dbReference type="CDD" id="cd03442">
    <property type="entry name" value="BFIT_BACH"/>
    <property type="match status" value="1"/>
</dbReference>
<dbReference type="InterPro" id="IPR040170">
    <property type="entry name" value="Cytosol_ACT"/>
</dbReference>
<accession>A0A0R0A818</accession>
<dbReference type="InterPro" id="IPR006683">
    <property type="entry name" value="Thioestr_dom"/>
</dbReference>
<dbReference type="STRING" id="676599.ARC20_11870"/>
<dbReference type="Proteomes" id="UP000051802">
    <property type="component" value="Unassembled WGS sequence"/>
</dbReference>